<reference evidence="4" key="1">
    <citation type="submission" date="2011-12" db="EMBL/GenBank/DDBJ databases">
        <title>Complete sequence of Clostridium clariflavum DSM 19732.</title>
        <authorList>
            <consortium name="US DOE Joint Genome Institute"/>
            <person name="Lucas S."/>
            <person name="Han J."/>
            <person name="Lapidus A."/>
            <person name="Cheng J.-F."/>
            <person name="Goodwin L."/>
            <person name="Pitluck S."/>
            <person name="Peters L."/>
            <person name="Teshima H."/>
            <person name="Detter J.C."/>
            <person name="Han C."/>
            <person name="Tapia R."/>
            <person name="Land M."/>
            <person name="Hauser L."/>
            <person name="Kyrpides N."/>
            <person name="Ivanova N."/>
            <person name="Pagani I."/>
            <person name="Kitzmiller T."/>
            <person name="Lynd L."/>
            <person name="Izquierdo J."/>
            <person name="Woyke T."/>
        </authorList>
    </citation>
    <scope>NUCLEOTIDE SEQUENCE [LARGE SCALE GENOMIC DNA]</scope>
    <source>
        <strain evidence="4">DSM 19732 / NBRC 101661 / EBR45</strain>
    </source>
</reference>
<name>G8LT54_ACECE</name>
<dbReference type="AlphaFoldDB" id="G8LT54"/>
<organism evidence="3 4">
    <name type="scientific">Acetivibrio clariflavus (strain DSM 19732 / NBRC 101661 / EBR45)</name>
    <name type="common">Clostridium clariflavum</name>
    <dbReference type="NCBI Taxonomy" id="720554"/>
    <lineage>
        <taxon>Bacteria</taxon>
        <taxon>Bacillati</taxon>
        <taxon>Bacillota</taxon>
        <taxon>Clostridia</taxon>
        <taxon>Eubacteriales</taxon>
        <taxon>Oscillospiraceae</taxon>
        <taxon>Acetivibrio</taxon>
    </lineage>
</organism>
<feature type="transmembrane region" description="Helical" evidence="1">
    <location>
        <begin position="165"/>
        <end position="186"/>
    </location>
</feature>
<proteinExistence type="predicted"/>
<keyword evidence="1" id="KW-0472">Membrane</keyword>
<feature type="transmembrane region" description="Helical" evidence="1">
    <location>
        <begin position="125"/>
        <end position="145"/>
    </location>
</feature>
<dbReference type="Proteomes" id="UP000005435">
    <property type="component" value="Chromosome"/>
</dbReference>
<feature type="domain" description="Heparan-alpha-glucosaminide N-acetyltransferase catalytic" evidence="2">
    <location>
        <begin position="9"/>
        <end position="218"/>
    </location>
</feature>
<gene>
    <name evidence="3" type="ordered locus">Clocl_0543</name>
</gene>
<dbReference type="STRING" id="720554.Clocl_0543"/>
<dbReference type="RefSeq" id="WP_014253889.1">
    <property type="nucleotide sequence ID" value="NC_016627.1"/>
</dbReference>
<dbReference type="eggNOG" id="COG3503">
    <property type="taxonomic scope" value="Bacteria"/>
</dbReference>
<evidence type="ECO:0000256" key="1">
    <source>
        <dbReference type="SAM" id="Phobius"/>
    </source>
</evidence>
<feature type="transmembrane region" description="Helical" evidence="1">
    <location>
        <begin position="49"/>
        <end position="70"/>
    </location>
</feature>
<evidence type="ECO:0000313" key="3">
    <source>
        <dbReference type="EMBL" id="AEV67258.1"/>
    </source>
</evidence>
<feature type="transmembrane region" description="Helical" evidence="1">
    <location>
        <begin position="77"/>
        <end position="94"/>
    </location>
</feature>
<keyword evidence="4" id="KW-1185">Reference proteome</keyword>
<reference evidence="3 4" key="2">
    <citation type="journal article" date="2012" name="Stand. Genomic Sci.">
        <title>Complete Genome Sequence of Clostridium clariflavum DSM 19732.</title>
        <authorList>
            <person name="Izquierdo J.A."/>
            <person name="Goodwin L."/>
            <person name="Davenport K.W."/>
            <person name="Teshima H."/>
            <person name="Bruce D."/>
            <person name="Detter C."/>
            <person name="Tapia R."/>
            <person name="Han S."/>
            <person name="Land M."/>
            <person name="Hauser L."/>
            <person name="Jeffries C.D."/>
            <person name="Han J."/>
            <person name="Pitluck S."/>
            <person name="Nolan M."/>
            <person name="Chen A."/>
            <person name="Huntemann M."/>
            <person name="Mavromatis K."/>
            <person name="Mikhailova N."/>
            <person name="Liolios K."/>
            <person name="Woyke T."/>
            <person name="Lynd L.R."/>
        </authorList>
    </citation>
    <scope>NUCLEOTIDE SEQUENCE [LARGE SCALE GENOMIC DNA]</scope>
    <source>
        <strain evidence="4">DSM 19732 / NBRC 101661 / EBR45</strain>
    </source>
</reference>
<dbReference type="HOGENOM" id="CLU_067755_0_1_9"/>
<dbReference type="EMBL" id="CP003065">
    <property type="protein sequence ID" value="AEV67258.1"/>
    <property type="molecule type" value="Genomic_DNA"/>
</dbReference>
<evidence type="ECO:0000259" key="2">
    <source>
        <dbReference type="Pfam" id="PF07786"/>
    </source>
</evidence>
<dbReference type="OrthoDB" id="9807591at2"/>
<keyword evidence="1" id="KW-0812">Transmembrane</keyword>
<evidence type="ECO:0000313" key="4">
    <source>
        <dbReference type="Proteomes" id="UP000005435"/>
    </source>
</evidence>
<keyword evidence="1" id="KW-1133">Transmembrane helix</keyword>
<feature type="transmembrane region" description="Helical" evidence="1">
    <location>
        <begin position="100"/>
        <end position="118"/>
    </location>
</feature>
<accession>G8LT54</accession>
<dbReference type="InterPro" id="IPR012429">
    <property type="entry name" value="HGSNAT_cat"/>
</dbReference>
<dbReference type="Pfam" id="PF07786">
    <property type="entry name" value="HGSNAT_cat"/>
    <property type="match status" value="1"/>
</dbReference>
<feature type="transmembrane region" description="Helical" evidence="1">
    <location>
        <begin position="15"/>
        <end position="37"/>
    </location>
</feature>
<protein>
    <recommendedName>
        <fullName evidence="2">Heparan-alpha-glucosaminide N-acetyltransferase catalytic domain-containing protein</fullName>
    </recommendedName>
</protein>
<dbReference type="KEGG" id="ccl:Clocl_0543"/>
<sequence>MAGTKGKERVWEIDFLRGLLILYMIFMHLMYDLQYFYNINVNYDGGILHISRILFAPLFIIISGISTAFSRNSFRRGIIVFLVAMGLTLVTYIANRELFIVFGILHFMGIWMMISPLVKKLPTIWIFVLCGIFIVISRIIPNIKVTHNYLFMLGLYNSSFKSLDYYPLLEYGWAFLLGMGLSRIFYKEKKSVFPFTIKSRFINFIGRNSLYVYVVHQPIILLLLNPIMKILN</sequence>
<feature type="transmembrane region" description="Helical" evidence="1">
    <location>
        <begin position="210"/>
        <end position="228"/>
    </location>
</feature>